<evidence type="ECO:0000313" key="1">
    <source>
        <dbReference type="EMBL" id="MBT0666387.1"/>
    </source>
</evidence>
<gene>
    <name evidence="1" type="ORF">KI809_18930</name>
</gene>
<proteinExistence type="predicted"/>
<keyword evidence="2" id="KW-1185">Reference proteome</keyword>
<dbReference type="EMBL" id="JAHCVJ010000011">
    <property type="protein sequence ID" value="MBT0666387.1"/>
    <property type="molecule type" value="Genomic_DNA"/>
</dbReference>
<dbReference type="AlphaFoldDB" id="A0AAW4LA18"/>
<accession>A0AAW4LA18</accession>
<organism evidence="1 2">
    <name type="scientific">Geoanaerobacter pelophilus</name>
    <dbReference type="NCBI Taxonomy" id="60036"/>
    <lineage>
        <taxon>Bacteria</taxon>
        <taxon>Pseudomonadati</taxon>
        <taxon>Thermodesulfobacteriota</taxon>
        <taxon>Desulfuromonadia</taxon>
        <taxon>Geobacterales</taxon>
        <taxon>Geobacteraceae</taxon>
        <taxon>Geoanaerobacter</taxon>
    </lineage>
</organism>
<protein>
    <submittedName>
        <fullName evidence="1">Uncharacterized protein</fullName>
    </submittedName>
</protein>
<reference evidence="1 2" key="1">
    <citation type="submission" date="2021-05" db="EMBL/GenBank/DDBJ databases">
        <title>The draft genome of Geobacter pelophilus DSM 12255.</title>
        <authorList>
            <person name="Xu Z."/>
            <person name="Masuda Y."/>
            <person name="Itoh H."/>
            <person name="Senoo K."/>
        </authorList>
    </citation>
    <scope>NUCLEOTIDE SEQUENCE [LARGE SCALE GENOMIC DNA]</scope>
    <source>
        <strain evidence="1 2">DSM 12255</strain>
    </source>
</reference>
<name>A0AAW4LA18_9BACT</name>
<comment type="caution">
    <text evidence="1">The sequence shown here is derived from an EMBL/GenBank/DDBJ whole genome shotgun (WGS) entry which is preliminary data.</text>
</comment>
<dbReference type="Proteomes" id="UP000811899">
    <property type="component" value="Unassembled WGS sequence"/>
</dbReference>
<evidence type="ECO:0000313" key="2">
    <source>
        <dbReference type="Proteomes" id="UP000811899"/>
    </source>
</evidence>
<sequence length="156" mass="17706">MGHSCKKLSNYEGDCMFRVMEVVMMKKNSNYGKSMSNHLLLVDNNQETLKYVQESMDDIITNIIRVNKMDKINKKVDENAKLFEKNLDPLFSVMAEKTQGSILDKLSLSLRKALILMAMDRYKSNKDSVCKALGISPEKLDGEMTLCGISKERQAA</sequence>